<evidence type="ECO:0000256" key="1">
    <source>
        <dbReference type="SAM" id="Phobius"/>
    </source>
</evidence>
<name>A0A4Z2I2G4_9TELE</name>
<comment type="caution">
    <text evidence="2">The sequence shown here is derived from an EMBL/GenBank/DDBJ whole genome shotgun (WGS) entry which is preliminary data.</text>
</comment>
<accession>A0A4Z2I2G4</accession>
<protein>
    <submittedName>
        <fullName evidence="2">Uncharacterized protein</fullName>
    </submittedName>
</protein>
<dbReference type="Proteomes" id="UP000314294">
    <property type="component" value="Unassembled WGS sequence"/>
</dbReference>
<keyword evidence="1" id="KW-0472">Membrane</keyword>
<gene>
    <name evidence="2" type="ORF">EYF80_017553</name>
</gene>
<keyword evidence="1" id="KW-0812">Transmembrane</keyword>
<proteinExistence type="predicted"/>
<keyword evidence="3" id="KW-1185">Reference proteome</keyword>
<dbReference type="EMBL" id="SRLO01000140">
    <property type="protein sequence ID" value="TNN72269.1"/>
    <property type="molecule type" value="Genomic_DNA"/>
</dbReference>
<sequence length="118" mass="12867">MFLKGRFFKSVPPHAPVVFRTGEAYFTLIGPPCDAAETSPVPRRAVSLESVQNSGGERGYRCRLPFTSSDGRLINALALCGLGPLFLGVTALFAWIPMRRHAYASTKASRPPLLLSEM</sequence>
<evidence type="ECO:0000313" key="3">
    <source>
        <dbReference type="Proteomes" id="UP000314294"/>
    </source>
</evidence>
<feature type="transmembrane region" description="Helical" evidence="1">
    <location>
        <begin position="73"/>
        <end position="96"/>
    </location>
</feature>
<organism evidence="2 3">
    <name type="scientific">Liparis tanakae</name>
    <name type="common">Tanaka's snailfish</name>
    <dbReference type="NCBI Taxonomy" id="230148"/>
    <lineage>
        <taxon>Eukaryota</taxon>
        <taxon>Metazoa</taxon>
        <taxon>Chordata</taxon>
        <taxon>Craniata</taxon>
        <taxon>Vertebrata</taxon>
        <taxon>Euteleostomi</taxon>
        <taxon>Actinopterygii</taxon>
        <taxon>Neopterygii</taxon>
        <taxon>Teleostei</taxon>
        <taxon>Neoteleostei</taxon>
        <taxon>Acanthomorphata</taxon>
        <taxon>Eupercaria</taxon>
        <taxon>Perciformes</taxon>
        <taxon>Cottioidei</taxon>
        <taxon>Cottales</taxon>
        <taxon>Liparidae</taxon>
        <taxon>Liparis</taxon>
    </lineage>
</organism>
<keyword evidence="1" id="KW-1133">Transmembrane helix</keyword>
<evidence type="ECO:0000313" key="2">
    <source>
        <dbReference type="EMBL" id="TNN72269.1"/>
    </source>
</evidence>
<reference evidence="2 3" key="1">
    <citation type="submission" date="2019-03" db="EMBL/GenBank/DDBJ databases">
        <title>First draft genome of Liparis tanakae, snailfish: a comprehensive survey of snailfish specific genes.</title>
        <authorList>
            <person name="Kim W."/>
            <person name="Song I."/>
            <person name="Jeong J.-H."/>
            <person name="Kim D."/>
            <person name="Kim S."/>
            <person name="Ryu S."/>
            <person name="Song J.Y."/>
            <person name="Lee S.K."/>
        </authorList>
    </citation>
    <scope>NUCLEOTIDE SEQUENCE [LARGE SCALE GENOMIC DNA]</scope>
    <source>
        <tissue evidence="2">Muscle</tissue>
    </source>
</reference>
<dbReference type="AlphaFoldDB" id="A0A4Z2I2G4"/>